<dbReference type="FunFam" id="3.10.310.10:FF:000003">
    <property type="entry name" value="Proline racemase"/>
    <property type="match status" value="1"/>
</dbReference>
<dbReference type="AlphaFoldDB" id="H2ZLZ0"/>
<keyword evidence="5" id="KW-1185">Reference proteome</keyword>
<dbReference type="PANTHER" id="PTHR33442">
    <property type="entry name" value="TRANS-3-HYDROXY-L-PROLINE DEHYDRATASE"/>
    <property type="match status" value="1"/>
</dbReference>
<evidence type="ECO:0000313" key="5">
    <source>
        <dbReference type="Proteomes" id="UP000007875"/>
    </source>
</evidence>
<dbReference type="InParanoid" id="H2ZLZ0"/>
<reference evidence="5" key="1">
    <citation type="submission" date="2003-08" db="EMBL/GenBank/DDBJ databases">
        <authorList>
            <person name="Birren B."/>
            <person name="Nusbaum C."/>
            <person name="Abebe A."/>
            <person name="Abouelleil A."/>
            <person name="Adekoya E."/>
            <person name="Ait-zahra M."/>
            <person name="Allen N."/>
            <person name="Allen T."/>
            <person name="An P."/>
            <person name="Anderson M."/>
            <person name="Anderson S."/>
            <person name="Arachchi H."/>
            <person name="Armbruster J."/>
            <person name="Bachantsang P."/>
            <person name="Baldwin J."/>
            <person name="Barry A."/>
            <person name="Bayul T."/>
            <person name="Blitshsteyn B."/>
            <person name="Bloom T."/>
            <person name="Blye J."/>
            <person name="Boguslavskiy L."/>
            <person name="Borowsky M."/>
            <person name="Boukhgalter B."/>
            <person name="Brunache A."/>
            <person name="Butler J."/>
            <person name="Calixte N."/>
            <person name="Calvo S."/>
            <person name="Camarata J."/>
            <person name="Campo K."/>
            <person name="Chang J."/>
            <person name="Cheshatsang Y."/>
            <person name="Citroen M."/>
            <person name="Collymore A."/>
            <person name="Considine T."/>
            <person name="Cook A."/>
            <person name="Cooke P."/>
            <person name="Corum B."/>
            <person name="Cuomo C."/>
            <person name="David R."/>
            <person name="Dawoe T."/>
            <person name="Degray S."/>
            <person name="Dodge S."/>
            <person name="Dooley K."/>
            <person name="Dorje P."/>
            <person name="Dorjee K."/>
            <person name="Dorris L."/>
            <person name="Duffey N."/>
            <person name="Dupes A."/>
            <person name="Elkins T."/>
            <person name="Engels R."/>
            <person name="Erickson J."/>
            <person name="Farina A."/>
            <person name="Faro S."/>
            <person name="Ferreira P."/>
            <person name="Fischer H."/>
            <person name="Fitzgerald M."/>
            <person name="Foley K."/>
            <person name="Gage D."/>
            <person name="Galagan J."/>
            <person name="Gearin G."/>
            <person name="Gnerre S."/>
            <person name="Gnirke A."/>
            <person name="Goyette A."/>
            <person name="Graham J."/>
            <person name="Grandbois E."/>
            <person name="Gyaltsen K."/>
            <person name="Hafez N."/>
            <person name="Hagopian D."/>
            <person name="Hagos B."/>
            <person name="Hall J."/>
            <person name="Hatcher B."/>
            <person name="Heller A."/>
            <person name="Higgins H."/>
            <person name="Honan T."/>
            <person name="Horn A."/>
            <person name="Houde N."/>
            <person name="Hughes L."/>
            <person name="Hulme W."/>
            <person name="Husby E."/>
            <person name="Iliev I."/>
            <person name="Jaffe D."/>
            <person name="Jones C."/>
            <person name="Kamal M."/>
            <person name="Kamat A."/>
            <person name="Kamvysselis M."/>
            <person name="Karlsson E."/>
            <person name="Kells C."/>
            <person name="Kieu A."/>
            <person name="Kisner P."/>
            <person name="Kodira C."/>
            <person name="Kulbokas E."/>
            <person name="Labutti K."/>
            <person name="Lama D."/>
            <person name="Landers T."/>
            <person name="Leger J."/>
            <person name="Levine S."/>
            <person name="Lewis D."/>
            <person name="Lewis T."/>
            <person name="Lindblad-toh K."/>
            <person name="Liu X."/>
            <person name="Lokyitsang T."/>
            <person name="Lokyitsang Y."/>
            <person name="Lucien O."/>
            <person name="Lui A."/>
            <person name="Ma L.J."/>
            <person name="Mabbitt R."/>
            <person name="Macdonald J."/>
            <person name="Maclean C."/>
            <person name="Major J."/>
            <person name="Manning J."/>
            <person name="Marabella R."/>
            <person name="Maru K."/>
            <person name="Matthews C."/>
            <person name="Mauceli E."/>
            <person name="Mccarthy M."/>
            <person name="Mcdonough S."/>
            <person name="Mcghee T."/>
            <person name="Meldrim J."/>
            <person name="Meneus L."/>
            <person name="Mesirov J."/>
            <person name="Mihalev A."/>
            <person name="Mihova T."/>
            <person name="Mikkelsen T."/>
            <person name="Mlenga V."/>
            <person name="Moru K."/>
            <person name="Mozes J."/>
            <person name="Mulrain L."/>
            <person name="Munson G."/>
            <person name="Naylor J."/>
            <person name="Newes C."/>
            <person name="Nguyen C."/>
            <person name="Nguyen N."/>
            <person name="Nguyen T."/>
            <person name="Nicol R."/>
            <person name="Nielsen C."/>
            <person name="Nizzari M."/>
            <person name="Norbu C."/>
            <person name="Norbu N."/>
            <person name="O'donnell P."/>
            <person name="Okoawo O."/>
            <person name="O'leary S."/>
            <person name="Omotosho B."/>
            <person name="O'neill K."/>
            <person name="Osman S."/>
            <person name="Parker S."/>
            <person name="Perrin D."/>
            <person name="Phunkhang P."/>
            <person name="Piqani B."/>
            <person name="Purcell S."/>
            <person name="Rachupka T."/>
            <person name="Ramasamy U."/>
            <person name="Rameau R."/>
            <person name="Ray V."/>
            <person name="Raymond C."/>
            <person name="Retta R."/>
            <person name="Richardson S."/>
            <person name="Rise C."/>
            <person name="Rodriguez J."/>
            <person name="Rogers J."/>
            <person name="Rogov P."/>
            <person name="Rutman M."/>
            <person name="Schupbach R."/>
            <person name="Seaman C."/>
            <person name="Settipalli S."/>
            <person name="Sharpe T."/>
            <person name="Sheridan J."/>
            <person name="Sherpa N."/>
            <person name="Shi J."/>
            <person name="Smirnov S."/>
            <person name="Smith C."/>
            <person name="Sougnez C."/>
            <person name="Spencer B."/>
            <person name="Stalker J."/>
            <person name="Stange-thomann N."/>
            <person name="Stavropoulos S."/>
            <person name="Stetson K."/>
            <person name="Stone C."/>
            <person name="Stone S."/>
            <person name="Stubbs M."/>
            <person name="Talamas J."/>
            <person name="Tchuinga P."/>
            <person name="Tenzing P."/>
            <person name="Tesfaye S."/>
            <person name="Theodore J."/>
            <person name="Thoulutsang Y."/>
            <person name="Topham K."/>
            <person name="Towey S."/>
            <person name="Tsamla T."/>
            <person name="Tsomo N."/>
            <person name="Vallee D."/>
            <person name="Vassiliev H."/>
            <person name="Venkataraman V."/>
            <person name="Vinson J."/>
            <person name="Vo A."/>
            <person name="Wade C."/>
            <person name="Wang S."/>
            <person name="Wangchuk T."/>
            <person name="Wangdi T."/>
            <person name="Whittaker C."/>
            <person name="Wilkinson J."/>
            <person name="Wu Y."/>
            <person name="Wyman D."/>
            <person name="Yadav S."/>
            <person name="Yang S."/>
            <person name="Yang X."/>
            <person name="Yeager S."/>
            <person name="Yee E."/>
            <person name="Young G."/>
            <person name="Zainoun J."/>
            <person name="Zembeck L."/>
            <person name="Zimmer A."/>
            <person name="Zody M."/>
            <person name="Lander E."/>
        </authorList>
    </citation>
    <scope>NUCLEOTIDE SEQUENCE [LARGE SCALE GENOMIC DNA]</scope>
</reference>
<dbReference type="eggNOG" id="ENOG502QRPF">
    <property type="taxonomic scope" value="Eukaryota"/>
</dbReference>
<dbReference type="STRING" id="51511.ENSCSAVP00000018606"/>
<name>H2ZLZ0_CIOSA</name>
<dbReference type="Gene3D" id="3.10.310.10">
    <property type="entry name" value="Diaminopimelate Epimerase, Chain A, domain 1"/>
    <property type="match status" value="2"/>
</dbReference>
<evidence type="ECO:0000313" key="4">
    <source>
        <dbReference type="Ensembl" id="ENSCSAVP00000018606.1"/>
    </source>
</evidence>
<dbReference type="EC" id="4.2.1.77" evidence="3"/>
<dbReference type="PANTHER" id="PTHR33442:SF1">
    <property type="entry name" value="TRANS-3-HYDROXY-L-PROLINE DEHYDRATASE"/>
    <property type="match status" value="1"/>
</dbReference>
<dbReference type="HOGENOM" id="CLU_036729_0_0_1"/>
<dbReference type="GO" id="GO:0050346">
    <property type="term" value="F:trans-L-3-hydroxyproline dehydratase activity"/>
    <property type="evidence" value="ECO:0007669"/>
    <property type="project" value="UniProtKB-EC"/>
</dbReference>
<comment type="catalytic activity">
    <reaction evidence="1">
        <text>trans-3-hydroxy-L-proline = 1-pyrroline-2-carboxylate + H2O</text>
        <dbReference type="Rhea" id="RHEA:10320"/>
        <dbReference type="ChEBI" id="CHEBI:15377"/>
        <dbReference type="ChEBI" id="CHEBI:39785"/>
        <dbReference type="ChEBI" id="CHEBI:57938"/>
        <dbReference type="EC" id="4.2.1.77"/>
    </reaction>
</comment>
<dbReference type="PIRSF" id="PIRSF029792">
    <property type="entry name" value="Pro_racemase"/>
    <property type="match status" value="1"/>
</dbReference>
<protein>
    <recommendedName>
        <fullName evidence="3">trans-L-3-hydroxyproline dehydratase</fullName>
        <ecNumber evidence="3">4.2.1.77</ecNumber>
    </recommendedName>
</protein>
<evidence type="ECO:0000256" key="1">
    <source>
        <dbReference type="ARBA" id="ARBA00001148"/>
    </source>
</evidence>
<dbReference type="InterPro" id="IPR008794">
    <property type="entry name" value="Pro_racemase_fam"/>
</dbReference>
<accession>H2ZLZ0</accession>
<reference evidence="4" key="2">
    <citation type="submission" date="2025-08" db="UniProtKB">
        <authorList>
            <consortium name="Ensembl"/>
        </authorList>
    </citation>
    <scope>IDENTIFICATION</scope>
</reference>
<dbReference type="GeneTree" id="ENSGT00390000002032"/>
<dbReference type="Pfam" id="PF05544">
    <property type="entry name" value="Pro_racemase"/>
    <property type="match status" value="1"/>
</dbReference>
<dbReference type="SUPFAM" id="SSF54506">
    <property type="entry name" value="Diaminopimelate epimerase-like"/>
    <property type="match status" value="1"/>
</dbReference>
<evidence type="ECO:0000256" key="3">
    <source>
        <dbReference type="ARBA" id="ARBA00013105"/>
    </source>
</evidence>
<comment type="similarity">
    <text evidence="2">Belongs to the proline racemase family.</text>
</comment>
<dbReference type="Proteomes" id="UP000007875">
    <property type="component" value="Unassembled WGS sequence"/>
</dbReference>
<dbReference type="Ensembl" id="ENSCSAVT00000018808.1">
    <property type="protein sequence ID" value="ENSCSAVP00000018606.1"/>
    <property type="gene ID" value="ENSCSAVG00000010936.1"/>
</dbReference>
<evidence type="ECO:0000256" key="2">
    <source>
        <dbReference type="ARBA" id="ARBA00007529"/>
    </source>
</evidence>
<organism evidence="4 5">
    <name type="scientific">Ciona savignyi</name>
    <name type="common">Pacific transparent sea squirt</name>
    <dbReference type="NCBI Taxonomy" id="51511"/>
    <lineage>
        <taxon>Eukaryota</taxon>
        <taxon>Metazoa</taxon>
        <taxon>Chordata</taxon>
        <taxon>Tunicata</taxon>
        <taxon>Ascidiacea</taxon>
        <taxon>Phlebobranchia</taxon>
        <taxon>Cionidae</taxon>
        <taxon>Ciona</taxon>
    </lineage>
</organism>
<dbReference type="SFLD" id="SFLDS00028">
    <property type="entry name" value="Proline_Racemase"/>
    <property type="match status" value="1"/>
</dbReference>
<sequence>EKHCNMIRTIEMHTACHPLRIIESGFPAILGDTILDKMSYIKENLDYIRKLVMQEPRGCSSMFGAWALKPDLPEADAAFLFLNTTGYTTMCGHAIIALGRYCVDNKLVEYKEPETQVNIQCPCGLVKVYVACSGGVSGKARFHSVPSYSYKLGIVLDLPSYGKVTVDVSYGGAFYAVLPLSAVKLSFETSPLNDIIAAAMEVKKMAEDQIPIIHPDGKEASFLYGVLFTEDKGDLEAKTLCLYGKGTADRSPCGSGTTARMALMFAKGQVAVGESKVFRNPITKSKFSAEITERVNSNNEVIVQISGQAFYTGDCNFIKESADNVDDGFLML</sequence>
<proteinExistence type="inferred from homology"/>
<reference evidence="4" key="3">
    <citation type="submission" date="2025-09" db="UniProtKB">
        <authorList>
            <consortium name="Ensembl"/>
        </authorList>
    </citation>
    <scope>IDENTIFICATION</scope>
</reference>